<comment type="caution">
    <text evidence="11">The sequence shown here is derived from an EMBL/GenBank/DDBJ whole genome shotgun (WGS) entry which is preliminary data.</text>
</comment>
<protein>
    <recommendedName>
        <fullName evidence="8 10">Man(5)GlcNAc(2)-PP-dolichol translocation protein RFT1</fullName>
    </recommendedName>
</protein>
<feature type="transmembrane region" description="Helical" evidence="10">
    <location>
        <begin position="433"/>
        <end position="456"/>
    </location>
</feature>
<evidence type="ECO:0000256" key="9">
    <source>
        <dbReference type="ARBA" id="ARBA00045912"/>
    </source>
</evidence>
<comment type="similarity">
    <text evidence="3 10">Belongs to the RFT1 family.</text>
</comment>
<feature type="transmembrane region" description="Helical" evidence="10">
    <location>
        <begin position="375"/>
        <end position="394"/>
    </location>
</feature>
<comment type="subcellular location">
    <subcellularLocation>
        <location evidence="1 10">Endoplasmic reticulum membrane</location>
        <topology evidence="1 10">Multi-pass membrane protein</topology>
    </subcellularLocation>
</comment>
<evidence type="ECO:0000313" key="12">
    <source>
        <dbReference type="Proteomes" id="UP000799441"/>
    </source>
</evidence>
<dbReference type="GO" id="GO:0006488">
    <property type="term" value="P:dolichol-linked oligosaccharide biosynthetic process"/>
    <property type="evidence" value="ECO:0007669"/>
    <property type="project" value="InterPro"/>
</dbReference>
<evidence type="ECO:0000256" key="6">
    <source>
        <dbReference type="ARBA" id="ARBA00022989"/>
    </source>
</evidence>
<feature type="transmembrane region" description="Helical" evidence="10">
    <location>
        <begin position="499"/>
        <end position="521"/>
    </location>
</feature>
<evidence type="ECO:0000256" key="3">
    <source>
        <dbReference type="ARBA" id="ARBA00010288"/>
    </source>
</evidence>
<dbReference type="InterPro" id="IPR007594">
    <property type="entry name" value="RFT1"/>
</dbReference>
<evidence type="ECO:0000256" key="5">
    <source>
        <dbReference type="ARBA" id="ARBA00022824"/>
    </source>
</evidence>
<dbReference type="EMBL" id="MU003772">
    <property type="protein sequence ID" value="KAF2724341.1"/>
    <property type="molecule type" value="Genomic_DNA"/>
</dbReference>
<evidence type="ECO:0000313" key="11">
    <source>
        <dbReference type="EMBL" id="KAF2724341.1"/>
    </source>
</evidence>
<dbReference type="PANTHER" id="PTHR13117:SF5">
    <property type="entry name" value="PROTEIN RFT1 HOMOLOG"/>
    <property type="match status" value="1"/>
</dbReference>
<keyword evidence="6 10" id="KW-1133">Transmembrane helix</keyword>
<comment type="pathway">
    <text evidence="2">Protein modification; protein glycosylation.</text>
</comment>
<evidence type="ECO:0000256" key="1">
    <source>
        <dbReference type="ARBA" id="ARBA00004477"/>
    </source>
</evidence>
<gene>
    <name evidence="11" type="ORF">K431DRAFT_218137</name>
</gene>
<feature type="transmembrane region" description="Helical" evidence="10">
    <location>
        <begin position="335"/>
        <end position="355"/>
    </location>
</feature>
<keyword evidence="7 10" id="KW-0472">Membrane</keyword>
<dbReference type="PANTHER" id="PTHR13117">
    <property type="entry name" value="ENDOPLASMIC RETICULUM MULTISPAN TRANSMEMBRANE PROTEIN-RELATED"/>
    <property type="match status" value="1"/>
</dbReference>
<dbReference type="OrthoDB" id="9979195at2759"/>
<feature type="transmembrane region" description="Helical" evidence="10">
    <location>
        <begin position="149"/>
        <end position="170"/>
    </location>
</feature>
<keyword evidence="4 10" id="KW-0812">Transmembrane</keyword>
<sequence>MAQDTAVSASAKGATFLILLQIGSRAVTFALNQVLLRFLSPSLLGASVQLELFFISTLYFARESFRVAAQRRSDGGVQAAVNLSYLSFIAGPPIGLALSVLYLRGQLPDVPHLNTALWAHLAAAMLELLSEPAYVAVEQTMQYKIRASAEAIAIVFKTLATASTAFWSSYAAVNLGVLPFAAGELAWASTLTVVYLIRTSSLAREQQFSILPLKMTSSDKHPYTLSLFYKPLLSLSFSMYVQTGIKYVLTQGDTILVTRLASLEDQGVYALSANYGGLIARMLFRPIEDSSRNLFAKLCATTSSDEKTLRKDKKGGTATSNMVQAATILQDILRVYSLISCIAFAVGPVAAPLLLRLVAGARWTDAGAGEVLGRYCFYIPLLAFNGVTEAFVAATASTTDLQRQSIWMAFFFAGFAASAYFFLHTLGLGAEGLVYANCVNMVFRIVFNVQFVNGFFKRNGNSFSINSLVPNIAVIAALPLIPSLIQYMKGVSVVQRYGFLGELAVVSASGGTYAVFVLVAHRRFLIDCYRRIKS</sequence>
<feature type="transmembrane region" description="Helical" evidence="10">
    <location>
        <begin position="176"/>
        <end position="197"/>
    </location>
</feature>
<feature type="transmembrane region" description="Helical" evidence="10">
    <location>
        <begin position="406"/>
        <end position="427"/>
    </location>
</feature>
<name>A0A9P4QG79_9PEZI</name>
<dbReference type="AlphaFoldDB" id="A0A9P4QG79"/>
<reference evidence="11" key="1">
    <citation type="journal article" date="2020" name="Stud. Mycol.">
        <title>101 Dothideomycetes genomes: a test case for predicting lifestyles and emergence of pathogens.</title>
        <authorList>
            <person name="Haridas S."/>
            <person name="Albert R."/>
            <person name="Binder M."/>
            <person name="Bloem J."/>
            <person name="Labutti K."/>
            <person name="Salamov A."/>
            <person name="Andreopoulos B."/>
            <person name="Baker S."/>
            <person name="Barry K."/>
            <person name="Bills G."/>
            <person name="Bluhm B."/>
            <person name="Cannon C."/>
            <person name="Castanera R."/>
            <person name="Culley D."/>
            <person name="Daum C."/>
            <person name="Ezra D."/>
            <person name="Gonzalez J."/>
            <person name="Henrissat B."/>
            <person name="Kuo A."/>
            <person name="Liang C."/>
            <person name="Lipzen A."/>
            <person name="Lutzoni F."/>
            <person name="Magnuson J."/>
            <person name="Mondo S."/>
            <person name="Nolan M."/>
            <person name="Ohm R."/>
            <person name="Pangilinan J."/>
            <person name="Park H.-J."/>
            <person name="Ramirez L."/>
            <person name="Alfaro M."/>
            <person name="Sun H."/>
            <person name="Tritt A."/>
            <person name="Yoshinaga Y."/>
            <person name="Zwiers L.-H."/>
            <person name="Turgeon B."/>
            <person name="Goodwin S."/>
            <person name="Spatafora J."/>
            <person name="Crous P."/>
            <person name="Grigoriev I."/>
        </authorList>
    </citation>
    <scope>NUCLEOTIDE SEQUENCE</scope>
    <source>
        <strain evidence="11">CBS 116435</strain>
    </source>
</reference>
<dbReference type="Pfam" id="PF04506">
    <property type="entry name" value="Rft-1"/>
    <property type="match status" value="1"/>
</dbReference>
<proteinExistence type="inferred from homology"/>
<evidence type="ECO:0000256" key="4">
    <source>
        <dbReference type="ARBA" id="ARBA00022692"/>
    </source>
</evidence>
<comment type="function">
    <text evidence="9 10">Intramembrane glycolipid transporter that operates in the biosynthetic pathway of dolichol-linked oligosaccharides, the glycan precursors employed in protein asparagine (N)-glycosylation. The sequential addition of sugars to dolichol pyrophosphate produces dolichol-linked oligosaccharides containing fourteen sugars, including two GlcNAcs, nine mannoses and three glucoses. Once assembled, the oligosaccharide is transferred from the lipid to nascent proteins by oligosaccharyltransferases. The assembly of dolichol-linked oligosaccharides begins on the cytosolic side of the endoplasmic reticulum membrane and finishes in its lumen. RFT1 could mediate the translocation of the cytosolically oriented intermediate DolPP-GlcNAc2Man5, produced by ALG11, into the ER lumen where dolichol-linked oligosaccharides assembly continues. However, the intramembrane lipid transporter activity could not be confirmed in vitro.</text>
</comment>
<accession>A0A9P4QG79</accession>
<evidence type="ECO:0000256" key="8">
    <source>
        <dbReference type="ARBA" id="ARBA00044793"/>
    </source>
</evidence>
<feature type="transmembrane region" description="Helical" evidence="10">
    <location>
        <begin position="82"/>
        <end position="103"/>
    </location>
</feature>
<feature type="transmembrane region" description="Helical" evidence="10">
    <location>
        <begin position="42"/>
        <end position="61"/>
    </location>
</feature>
<feature type="transmembrane region" description="Helical" evidence="10">
    <location>
        <begin position="115"/>
        <end position="137"/>
    </location>
</feature>
<evidence type="ECO:0000256" key="10">
    <source>
        <dbReference type="RuleBase" id="RU365067"/>
    </source>
</evidence>
<feature type="transmembrane region" description="Helical" evidence="10">
    <location>
        <begin position="468"/>
        <end position="487"/>
    </location>
</feature>
<dbReference type="Proteomes" id="UP000799441">
    <property type="component" value="Unassembled WGS sequence"/>
</dbReference>
<organism evidence="11 12">
    <name type="scientific">Polychaeton citri CBS 116435</name>
    <dbReference type="NCBI Taxonomy" id="1314669"/>
    <lineage>
        <taxon>Eukaryota</taxon>
        <taxon>Fungi</taxon>
        <taxon>Dikarya</taxon>
        <taxon>Ascomycota</taxon>
        <taxon>Pezizomycotina</taxon>
        <taxon>Dothideomycetes</taxon>
        <taxon>Dothideomycetidae</taxon>
        <taxon>Capnodiales</taxon>
        <taxon>Capnodiaceae</taxon>
        <taxon>Polychaeton</taxon>
    </lineage>
</organism>
<keyword evidence="12" id="KW-1185">Reference proteome</keyword>
<dbReference type="GO" id="GO:0034203">
    <property type="term" value="P:glycolipid translocation"/>
    <property type="evidence" value="ECO:0007669"/>
    <property type="project" value="TreeGrafter"/>
</dbReference>
<evidence type="ECO:0000256" key="7">
    <source>
        <dbReference type="ARBA" id="ARBA00023136"/>
    </source>
</evidence>
<keyword evidence="10" id="KW-0813">Transport</keyword>
<evidence type="ECO:0000256" key="2">
    <source>
        <dbReference type="ARBA" id="ARBA00004922"/>
    </source>
</evidence>
<dbReference type="GO" id="GO:0005789">
    <property type="term" value="C:endoplasmic reticulum membrane"/>
    <property type="evidence" value="ECO:0007669"/>
    <property type="project" value="UniProtKB-SubCell"/>
</dbReference>
<keyword evidence="5 10" id="KW-0256">Endoplasmic reticulum</keyword>